<organism evidence="1 2">
    <name type="scientific">Hymenobacter saemangeumensis</name>
    <dbReference type="NCBI Taxonomy" id="1084522"/>
    <lineage>
        <taxon>Bacteria</taxon>
        <taxon>Pseudomonadati</taxon>
        <taxon>Bacteroidota</taxon>
        <taxon>Cytophagia</taxon>
        <taxon>Cytophagales</taxon>
        <taxon>Hymenobacteraceae</taxon>
        <taxon>Hymenobacter</taxon>
    </lineage>
</organism>
<comment type="caution">
    <text evidence="1">The sequence shown here is derived from an EMBL/GenBank/DDBJ whole genome shotgun (WGS) entry which is preliminary data.</text>
</comment>
<proteinExistence type="predicted"/>
<gene>
    <name evidence="1" type="ORF">GCM10023185_34000</name>
</gene>
<evidence type="ECO:0000313" key="1">
    <source>
        <dbReference type="EMBL" id="GAA4364445.1"/>
    </source>
</evidence>
<dbReference type="Proteomes" id="UP001501153">
    <property type="component" value="Unassembled WGS sequence"/>
</dbReference>
<evidence type="ECO:0008006" key="3">
    <source>
        <dbReference type="Google" id="ProtNLM"/>
    </source>
</evidence>
<name>A0ABP8IQ49_9BACT</name>
<accession>A0ABP8IQ49</accession>
<dbReference type="RefSeq" id="WP_345237307.1">
    <property type="nucleotide sequence ID" value="NZ_BAABGZ010000071.1"/>
</dbReference>
<dbReference type="EMBL" id="BAABGZ010000071">
    <property type="protein sequence ID" value="GAA4364445.1"/>
    <property type="molecule type" value="Genomic_DNA"/>
</dbReference>
<evidence type="ECO:0000313" key="2">
    <source>
        <dbReference type="Proteomes" id="UP001501153"/>
    </source>
</evidence>
<reference evidence="2" key="1">
    <citation type="journal article" date="2019" name="Int. J. Syst. Evol. Microbiol.">
        <title>The Global Catalogue of Microorganisms (GCM) 10K type strain sequencing project: providing services to taxonomists for standard genome sequencing and annotation.</title>
        <authorList>
            <consortium name="The Broad Institute Genomics Platform"/>
            <consortium name="The Broad Institute Genome Sequencing Center for Infectious Disease"/>
            <person name="Wu L."/>
            <person name="Ma J."/>
        </authorList>
    </citation>
    <scope>NUCLEOTIDE SEQUENCE [LARGE SCALE GENOMIC DNA]</scope>
    <source>
        <strain evidence="2">JCM 17923</strain>
    </source>
</reference>
<keyword evidence="2" id="KW-1185">Reference proteome</keyword>
<protein>
    <recommendedName>
        <fullName evidence="3">AlgX/AlgJ SGNH hydrolase-like domain-containing protein</fullName>
    </recommendedName>
</protein>
<sequence>MPTSPHPKAGLLALLLLIGFCVGWEVWLRGQGFRLSYNDDEALWAHHHEKVYQAGPANPVLLGSSRIKFGLDLSTWQAATEAAPTQLAMVGTSPRPVLADLARDARFKGTVLVDVTEPIFFTAPGGYSEQQAVKSVAYYPKWSIAQRCGFALNRQLETRLLLLDEELFSLRGFLERVPLPNRPKVFAVPAFPMKFTTNDFNRQTFITPEFEADTAMQNQQRAIWMHLFTKAPKSPMSDSLLTAIFRETAADVARIRSRGGQVVFVRMPSDGPLWAMEQKAFPRAAYWERLLRETGAPGIHFQDYPALARYHCPEWSHLTPADARSFTANLVRIAAPKTGWRQAAAYSAASPLVVSNLAIH</sequence>